<dbReference type="SUPFAM" id="SSF49899">
    <property type="entry name" value="Concanavalin A-like lectins/glucanases"/>
    <property type="match status" value="1"/>
</dbReference>
<reference evidence="4 5" key="1">
    <citation type="submission" date="2019-03" db="EMBL/GenBank/DDBJ databases">
        <authorList>
            <person name="Gaulin E."/>
            <person name="Dumas B."/>
        </authorList>
    </citation>
    <scope>NUCLEOTIDE SEQUENCE [LARGE SCALE GENOMIC DNA]</scope>
    <source>
        <strain evidence="4">CBS 568.67</strain>
    </source>
</reference>
<dbReference type="PANTHER" id="PTHR11145">
    <property type="entry name" value="BTB/POZ DOMAIN-CONTAINING ADAPTER FOR CUL3-MEDIATED RHOA DEGRADATION PROTEIN FAMILY MEMBER"/>
    <property type="match status" value="1"/>
</dbReference>
<feature type="domain" description="BTB" evidence="2">
    <location>
        <begin position="66"/>
        <end position="135"/>
    </location>
</feature>
<dbReference type="CDD" id="cd11709">
    <property type="entry name" value="SPRY"/>
    <property type="match status" value="1"/>
</dbReference>
<feature type="coiled-coil region" evidence="1">
    <location>
        <begin position="33"/>
        <end position="60"/>
    </location>
</feature>
<evidence type="ECO:0000259" key="2">
    <source>
        <dbReference type="PROSITE" id="PS50097"/>
    </source>
</evidence>
<gene>
    <name evidence="4" type="primary">Aste57867_21516</name>
    <name evidence="3" type="ORF">As57867_021447</name>
    <name evidence="4" type="ORF">ASTE57867_21516</name>
</gene>
<dbReference type="Gene3D" id="2.60.120.920">
    <property type="match status" value="1"/>
</dbReference>
<name>A0A485LJ39_9STRA</name>
<evidence type="ECO:0000256" key="1">
    <source>
        <dbReference type="SAM" id="Coils"/>
    </source>
</evidence>
<dbReference type="InterPro" id="IPR000210">
    <property type="entry name" value="BTB/POZ_dom"/>
</dbReference>
<proteinExistence type="predicted"/>
<sequence>MALALRKKEELRRSLSGSLDMLKLFSTDFMETSQAIQDQLEVLERKEKHWEELNRRIQHNTVHAADLITLDVGGTIFKTSKQTLLRVDGTYFQAMLGSGCWQPDGPGNTYFLDLDPTHFDRIMVYLRTGDLSFDGLSSYECRQFRATLDYLNIITPRDCDEFTETEAANTDDSTPPPLAWNAHMCSSALLLLDDNRTVQKMATTGRSVSNSVMATAPVSVFSIRLEDFPTTGNVLGKIFIGLAPKAGFGVYSYNLDSCGHYIELRHGRLYGQDDIRGKVYCSGFRTGDVLTVRRTRDAREIHFEKNDQELGLAFEVDADAVLYPVVSMYYHGAQLAFV</sequence>
<dbReference type="SUPFAM" id="SSF54695">
    <property type="entry name" value="POZ domain"/>
    <property type="match status" value="1"/>
</dbReference>
<dbReference type="InterPro" id="IPR045068">
    <property type="entry name" value="BACURD1-3"/>
</dbReference>
<dbReference type="InterPro" id="IPR011333">
    <property type="entry name" value="SKP1/BTB/POZ_sf"/>
</dbReference>
<dbReference type="CDD" id="cd18316">
    <property type="entry name" value="BTB_POZ_KCTD-like"/>
    <property type="match status" value="1"/>
</dbReference>
<dbReference type="EMBL" id="CAADRA010007005">
    <property type="protein sequence ID" value="VFT98186.1"/>
    <property type="molecule type" value="Genomic_DNA"/>
</dbReference>
<dbReference type="EMBL" id="VJMH01006979">
    <property type="protein sequence ID" value="KAF0686674.1"/>
    <property type="molecule type" value="Genomic_DNA"/>
</dbReference>
<dbReference type="PROSITE" id="PS50097">
    <property type="entry name" value="BTB"/>
    <property type="match status" value="1"/>
</dbReference>
<dbReference type="Proteomes" id="UP000332933">
    <property type="component" value="Unassembled WGS sequence"/>
</dbReference>
<dbReference type="InterPro" id="IPR043136">
    <property type="entry name" value="B30.2/SPRY_sf"/>
</dbReference>
<organism evidence="4 5">
    <name type="scientific">Aphanomyces stellatus</name>
    <dbReference type="NCBI Taxonomy" id="120398"/>
    <lineage>
        <taxon>Eukaryota</taxon>
        <taxon>Sar</taxon>
        <taxon>Stramenopiles</taxon>
        <taxon>Oomycota</taxon>
        <taxon>Saprolegniomycetes</taxon>
        <taxon>Saprolegniales</taxon>
        <taxon>Verrucalvaceae</taxon>
        <taxon>Aphanomyces</taxon>
    </lineage>
</organism>
<dbReference type="AlphaFoldDB" id="A0A485LJ39"/>
<dbReference type="GO" id="GO:0051260">
    <property type="term" value="P:protein homooligomerization"/>
    <property type="evidence" value="ECO:0007669"/>
    <property type="project" value="InterPro"/>
</dbReference>
<accession>A0A485LJ39</accession>
<evidence type="ECO:0000313" key="5">
    <source>
        <dbReference type="Proteomes" id="UP000332933"/>
    </source>
</evidence>
<keyword evidence="1" id="KW-0175">Coiled coil</keyword>
<reference evidence="3" key="2">
    <citation type="submission" date="2019-06" db="EMBL/GenBank/DDBJ databases">
        <title>Genomics analysis of Aphanomyces spp. identifies a new class of oomycete effector associated with host adaptation.</title>
        <authorList>
            <person name="Gaulin E."/>
        </authorList>
    </citation>
    <scope>NUCLEOTIDE SEQUENCE</scope>
    <source>
        <strain evidence="3">CBS 578.67</strain>
    </source>
</reference>
<dbReference type="Gene3D" id="3.30.710.10">
    <property type="entry name" value="Potassium Channel Kv1.1, Chain A"/>
    <property type="match status" value="1"/>
</dbReference>
<protein>
    <submittedName>
        <fullName evidence="4">Aste57867_21516 protein</fullName>
    </submittedName>
</protein>
<dbReference type="InterPro" id="IPR003131">
    <property type="entry name" value="T1-type_BTB"/>
</dbReference>
<dbReference type="OrthoDB" id="2414723at2759"/>
<evidence type="ECO:0000313" key="4">
    <source>
        <dbReference type="EMBL" id="VFT98186.1"/>
    </source>
</evidence>
<dbReference type="Pfam" id="PF02214">
    <property type="entry name" value="BTB_2"/>
    <property type="match status" value="1"/>
</dbReference>
<dbReference type="InterPro" id="IPR013320">
    <property type="entry name" value="ConA-like_dom_sf"/>
</dbReference>
<dbReference type="SMART" id="SM00225">
    <property type="entry name" value="BTB"/>
    <property type="match status" value="1"/>
</dbReference>
<dbReference type="PANTHER" id="PTHR11145:SF19">
    <property type="entry name" value="BTB DOMAIN-CONTAINING PROTEIN-RELATED"/>
    <property type="match status" value="1"/>
</dbReference>
<evidence type="ECO:0000313" key="3">
    <source>
        <dbReference type="EMBL" id="KAF0686674.1"/>
    </source>
</evidence>
<keyword evidence="5" id="KW-1185">Reference proteome</keyword>